<feature type="transmembrane region" description="Helical" evidence="1">
    <location>
        <begin position="34"/>
        <end position="51"/>
    </location>
</feature>
<keyword evidence="1" id="KW-1133">Transmembrane helix</keyword>
<sequence>MILPLTGLLIGGIWGAWRARRRGGKVADMAQWGAAHGIALAVVGLFLLLLLSRLAA</sequence>
<name>A0ABR6HJB8_9RHOB</name>
<dbReference type="Proteomes" id="UP000576152">
    <property type="component" value="Unassembled WGS sequence"/>
</dbReference>
<keyword evidence="1" id="KW-0812">Transmembrane</keyword>
<keyword evidence="1" id="KW-0472">Membrane</keyword>
<evidence type="ECO:0000313" key="2">
    <source>
        <dbReference type="EMBL" id="MBB3710577.1"/>
    </source>
</evidence>
<keyword evidence="3" id="KW-1185">Reference proteome</keyword>
<gene>
    <name evidence="2" type="ORF">FHS00_000130</name>
</gene>
<protein>
    <recommendedName>
        <fullName evidence="4">Apolipoprotein acyltransferase</fullName>
    </recommendedName>
</protein>
<organism evidence="2 3">
    <name type="scientific">Limimaricola variabilis</name>
    <dbReference type="NCBI Taxonomy" id="1492771"/>
    <lineage>
        <taxon>Bacteria</taxon>
        <taxon>Pseudomonadati</taxon>
        <taxon>Pseudomonadota</taxon>
        <taxon>Alphaproteobacteria</taxon>
        <taxon>Rhodobacterales</taxon>
        <taxon>Paracoccaceae</taxon>
        <taxon>Limimaricola</taxon>
    </lineage>
</organism>
<evidence type="ECO:0000256" key="1">
    <source>
        <dbReference type="SAM" id="Phobius"/>
    </source>
</evidence>
<accession>A0ABR6HJB8</accession>
<reference evidence="2 3" key="1">
    <citation type="submission" date="2020-08" db="EMBL/GenBank/DDBJ databases">
        <title>Genomic Encyclopedia of Type Strains, Phase III (KMG-III): the genomes of soil and plant-associated and newly described type strains.</title>
        <authorList>
            <person name="Whitman W."/>
        </authorList>
    </citation>
    <scope>NUCLEOTIDE SEQUENCE [LARGE SCALE GENOMIC DNA]</scope>
    <source>
        <strain evidence="2 3">CECT 8572</strain>
    </source>
</reference>
<evidence type="ECO:0000313" key="3">
    <source>
        <dbReference type="Proteomes" id="UP000576152"/>
    </source>
</evidence>
<comment type="caution">
    <text evidence="2">The sequence shown here is derived from an EMBL/GenBank/DDBJ whole genome shotgun (WGS) entry which is preliminary data.</text>
</comment>
<dbReference type="EMBL" id="JACIBX010000001">
    <property type="protein sequence ID" value="MBB3710577.1"/>
    <property type="molecule type" value="Genomic_DNA"/>
</dbReference>
<proteinExistence type="predicted"/>
<evidence type="ECO:0008006" key="4">
    <source>
        <dbReference type="Google" id="ProtNLM"/>
    </source>
</evidence>
<dbReference type="RefSeq" id="WP_183468885.1">
    <property type="nucleotide sequence ID" value="NZ_CP139691.1"/>
</dbReference>